<name>A0A061H6N0_9BASI</name>
<evidence type="ECO:0000259" key="4">
    <source>
        <dbReference type="PROSITE" id="PS51762"/>
    </source>
</evidence>
<dbReference type="Gene3D" id="2.60.120.200">
    <property type="match status" value="1"/>
</dbReference>
<dbReference type="SUPFAM" id="SSF49899">
    <property type="entry name" value="Concanavalin A-like lectins/glucanases"/>
    <property type="match status" value="1"/>
</dbReference>
<dbReference type="InterPro" id="IPR050546">
    <property type="entry name" value="Glycosyl_Hydrlase_16"/>
</dbReference>
<dbReference type="eggNOG" id="ENOG502QRX5">
    <property type="taxonomic scope" value="Eukaryota"/>
</dbReference>
<gene>
    <name evidence="5" type="ORF">PFL1_04446</name>
</gene>
<dbReference type="HOGENOM" id="CLU_019533_1_1_1"/>
<feature type="transmembrane region" description="Helical" evidence="3">
    <location>
        <begin position="196"/>
        <end position="219"/>
    </location>
</feature>
<comment type="similarity">
    <text evidence="1">Belongs to the glycosyl hydrolase 16 family.</text>
</comment>
<keyword evidence="3" id="KW-1133">Transmembrane helix</keyword>
<feature type="region of interest" description="Disordered" evidence="2">
    <location>
        <begin position="93"/>
        <end position="127"/>
    </location>
</feature>
<feature type="domain" description="GH16" evidence="4">
    <location>
        <begin position="178"/>
        <end position="571"/>
    </location>
</feature>
<evidence type="ECO:0000256" key="2">
    <source>
        <dbReference type="SAM" id="MobiDB-lite"/>
    </source>
</evidence>
<dbReference type="Pfam" id="PF00722">
    <property type="entry name" value="Glyco_hydro_16"/>
    <property type="match status" value="1"/>
</dbReference>
<dbReference type="InterPro" id="IPR000757">
    <property type="entry name" value="Beta-glucanase-like"/>
</dbReference>
<reference evidence="5 6" key="1">
    <citation type="journal article" date="2013" name="Plant Cell">
        <title>The transition from a phytopathogenic smut ancestor to an anamorphic biocontrol agent deciphered by comparative whole-genome analysis.</title>
        <authorList>
            <person name="Lefebvre F."/>
            <person name="Joly D.L."/>
            <person name="Labbe C."/>
            <person name="Teichmann B."/>
            <person name="Linning R."/>
            <person name="Belzile F."/>
            <person name="Bakkeren G."/>
            <person name="Belanger R.R."/>
        </authorList>
    </citation>
    <scope>NUCLEOTIDE SEQUENCE [LARGE SCALE GENOMIC DNA]</scope>
    <source>
        <strain evidence="5 6">PF-1</strain>
    </source>
</reference>
<dbReference type="RefSeq" id="XP_007880162.1">
    <property type="nucleotide sequence ID" value="XM_007881971.1"/>
</dbReference>
<dbReference type="InterPro" id="IPR013320">
    <property type="entry name" value="ConA-like_dom_sf"/>
</dbReference>
<keyword evidence="3" id="KW-0472">Membrane</keyword>
<proteinExistence type="inferred from homology"/>
<dbReference type="OrthoDB" id="4781at2759"/>
<protein>
    <recommendedName>
        <fullName evidence="4">GH16 domain-containing protein</fullName>
    </recommendedName>
</protein>
<keyword evidence="3" id="KW-0812">Transmembrane</keyword>
<dbReference type="GO" id="GO:0005975">
    <property type="term" value="P:carbohydrate metabolic process"/>
    <property type="evidence" value="ECO:0007669"/>
    <property type="project" value="InterPro"/>
</dbReference>
<dbReference type="Proteomes" id="UP000053664">
    <property type="component" value="Unassembled WGS sequence"/>
</dbReference>
<feature type="region of interest" description="Disordered" evidence="2">
    <location>
        <begin position="1"/>
        <end position="48"/>
    </location>
</feature>
<sequence length="571" mass="62812">MDPFADRNAAAASASSPATPATPGTPLVGGGSEVRRTPSTSSSGGSSILAYATSTGSAIGAGRRPLTPLAHQDFGIAPHRDYFTAGAGAGDGDYFASTPGRQSSRPASSGAPSESGILSPGRSTNAMHTPRRFNLLQSYTSSSASFRFRSQQCFEPIVEKRRPAFRSRRLKPEEMDQTDDLWTKTPAGRRAKRNNYLVLLIGITLGVLAAAGVIVEGYLGVQKHNYCLVLEDNFDGPLDTSVWQYEQETGGFVAEEFQWTTTSANNSFTDDGKLYIVPTLTSDALGEGAIVDGYTLNLTSAGTCTARNRTDDYCAVASNSTTGVVLPPVQSARLTTQGTRSIKYGRVEVRARMPTGDWIWPSIWLGARDEVYGAWPKSGEIDIAESKGNAPRHRGDNVANALTSRLQWGPDKDHNGWWRSTGISKLWNYYYDTRYYTFGVEWDETSVWTWRGSRARKTFERRFDRDMWSSGRFPSWSNNGTAITNPWLGAAQPNIAPFDQDFYLGIKVAVGGTDGYFSDDDSATPNKPWSNSASNPRSDFWNNRNDWLPTWPKDVKQRGLAIDYVKMWQKC</sequence>
<dbReference type="GO" id="GO:0004553">
    <property type="term" value="F:hydrolase activity, hydrolyzing O-glycosyl compounds"/>
    <property type="evidence" value="ECO:0007669"/>
    <property type="project" value="InterPro"/>
</dbReference>
<feature type="compositionally biased region" description="Low complexity" evidence="2">
    <location>
        <begin position="9"/>
        <end position="26"/>
    </location>
</feature>
<dbReference type="AlphaFoldDB" id="A0A061H6N0"/>
<evidence type="ECO:0000256" key="3">
    <source>
        <dbReference type="SAM" id="Phobius"/>
    </source>
</evidence>
<evidence type="ECO:0000313" key="5">
    <source>
        <dbReference type="EMBL" id="EPQ28119.1"/>
    </source>
</evidence>
<dbReference type="PROSITE" id="PS51762">
    <property type="entry name" value="GH16_2"/>
    <property type="match status" value="1"/>
</dbReference>
<evidence type="ECO:0000256" key="1">
    <source>
        <dbReference type="ARBA" id="ARBA00006865"/>
    </source>
</evidence>
<dbReference type="EMBL" id="KE361636">
    <property type="protein sequence ID" value="EPQ28119.1"/>
    <property type="molecule type" value="Genomic_DNA"/>
</dbReference>
<evidence type="ECO:0000313" key="6">
    <source>
        <dbReference type="Proteomes" id="UP000053664"/>
    </source>
</evidence>
<dbReference type="PANTHER" id="PTHR10963:SF55">
    <property type="entry name" value="GLYCOSIDE HYDROLASE FAMILY 16 PROTEIN"/>
    <property type="match status" value="1"/>
</dbReference>
<feature type="compositionally biased region" description="Polar residues" evidence="2">
    <location>
        <begin position="99"/>
        <end position="112"/>
    </location>
</feature>
<dbReference type="GeneID" id="19318550"/>
<dbReference type="KEGG" id="pfp:PFL1_04446"/>
<accession>A0A061H6N0</accession>
<organism evidence="5 6">
    <name type="scientific">Pseudozyma flocculosa PF-1</name>
    <dbReference type="NCBI Taxonomy" id="1277687"/>
    <lineage>
        <taxon>Eukaryota</taxon>
        <taxon>Fungi</taxon>
        <taxon>Dikarya</taxon>
        <taxon>Basidiomycota</taxon>
        <taxon>Ustilaginomycotina</taxon>
        <taxon>Ustilaginomycetes</taxon>
        <taxon>Ustilaginales</taxon>
        <taxon>Ustilaginaceae</taxon>
        <taxon>Pseudozyma</taxon>
    </lineage>
</organism>
<dbReference type="PANTHER" id="PTHR10963">
    <property type="entry name" value="GLYCOSYL HYDROLASE-RELATED"/>
    <property type="match status" value="1"/>
</dbReference>